<name>A0ABQ9HAZ1_9NEOP</name>
<evidence type="ECO:0000313" key="2">
    <source>
        <dbReference type="Proteomes" id="UP001159363"/>
    </source>
</evidence>
<dbReference type="EMBL" id="JARBHB010000006">
    <property type="protein sequence ID" value="KAJ8881487.1"/>
    <property type="molecule type" value="Genomic_DNA"/>
</dbReference>
<evidence type="ECO:0000313" key="1">
    <source>
        <dbReference type="EMBL" id="KAJ8881487.1"/>
    </source>
</evidence>
<protein>
    <submittedName>
        <fullName evidence="1">Uncharacterized protein</fullName>
    </submittedName>
</protein>
<organism evidence="1 2">
    <name type="scientific">Dryococelus australis</name>
    <dbReference type="NCBI Taxonomy" id="614101"/>
    <lineage>
        <taxon>Eukaryota</taxon>
        <taxon>Metazoa</taxon>
        <taxon>Ecdysozoa</taxon>
        <taxon>Arthropoda</taxon>
        <taxon>Hexapoda</taxon>
        <taxon>Insecta</taxon>
        <taxon>Pterygota</taxon>
        <taxon>Neoptera</taxon>
        <taxon>Polyneoptera</taxon>
        <taxon>Phasmatodea</taxon>
        <taxon>Verophasmatodea</taxon>
        <taxon>Anareolatae</taxon>
        <taxon>Phasmatidae</taxon>
        <taxon>Eurycanthinae</taxon>
        <taxon>Dryococelus</taxon>
    </lineage>
</organism>
<reference evidence="1 2" key="1">
    <citation type="submission" date="2023-02" db="EMBL/GenBank/DDBJ databases">
        <title>LHISI_Scaffold_Assembly.</title>
        <authorList>
            <person name="Stuart O.P."/>
            <person name="Cleave R."/>
            <person name="Magrath M.J.L."/>
            <person name="Mikheyev A.S."/>
        </authorList>
    </citation>
    <scope>NUCLEOTIDE SEQUENCE [LARGE SCALE GENOMIC DNA]</scope>
    <source>
        <strain evidence="1">Daus_M_001</strain>
        <tissue evidence="1">Leg muscle</tissue>
    </source>
</reference>
<comment type="caution">
    <text evidence="1">The sequence shown here is derived from an EMBL/GenBank/DDBJ whole genome shotgun (WGS) entry which is preliminary data.</text>
</comment>
<keyword evidence="2" id="KW-1185">Reference proteome</keyword>
<sequence>MICTEPNKNTDQIKKSTRTAEDTCKFNIFNALTYYPEKTRSQLTCCRAGEVIVGAIQAHKLAPILAAPADTPFCDWLLLVLGAAVAKRLDCSHPTKANRVQYTGLVTSRFSKVGIVPDDAAGRLVFSGISHFLHPCFPALLHSHLISPSSTLETSLLRAAQISQLNSTTLCTQFFLFRLEAGIFVLQNNRAQIHFRDWMTFTVMHCRCLPTNHGRSVLKLPNSDWPSEVSNCFPDKDTWPITKGKLHVCHRAESKATLRCSNFLPIVPRVLVIITSGTRISRKRFPPTLYSNTLRPYQQFSFDCWLRVSMRRHYEPPLGTQDRNQQVEKSPEKGMPTVTALKLNTSTKVEIPKETRKWAAITVCSVKSSCRKVQGILADNLLGAGPDSGTQAKRREIISWSHHTARPWHKPGRRTLHHGQLQERSVLLQQVNARWKGGVAVIRRNCDNIWRGEARRASKVFCNRAVSGFPPLLQQSYVMFFMEVWSSAARPTLPAFQWYNHTGRHVSPLVHTVFDTSWRTRVQSSPSSVTSDNQCAADICILVRTAVESSCRSKAVDNFKYVASTGDLNFRDKLSNWKTCRVAGVSLLVKREASVRCGYCSTNSGCFQDVTHTDNAISEYFDIAENGLFRSTVSQNIHFTRQTHARVLKDPAMNFATEIATIKNIGPPLKGVISIQSSVFLTNLRIENLITRDKKINSRGAAVAERLARSPPIKANRAQSPTGSPDFRKWESFKRGVSVELSSNHNSRRKEQVFGVYLASERISEILVALPLGRDTRISQKKIPYMLDFNTLRAYQMFPFAYWWHVFTQHEDNTCKPVQSLVLNGALDARGSAVFIAAKLSGLKLDPARRVSGAVARSHVAVVEQCCRRGTLLSRWAVQPRIAACNWQAGERGLAIYERPPCRGCNYLEERLASRLSRRLVVPWTTTHHVEGLSSVPVVLLRHRRRRRRPSRYVNFALPVGRKLAKFALFYGSTLKFIVLHMFESVPLVYWLLQQRGHIFPCDMVGRDRDCFSLADPYW</sequence>
<dbReference type="Proteomes" id="UP001159363">
    <property type="component" value="Chromosome 5"/>
</dbReference>
<accession>A0ABQ9HAZ1</accession>
<proteinExistence type="predicted"/>
<gene>
    <name evidence="1" type="ORF">PR048_017968</name>
</gene>